<evidence type="ECO:0000256" key="2">
    <source>
        <dbReference type="SAM" id="SignalP"/>
    </source>
</evidence>
<dbReference type="InterPro" id="IPR036928">
    <property type="entry name" value="AS_sf"/>
</dbReference>
<feature type="signal peptide" evidence="2">
    <location>
        <begin position="1"/>
        <end position="20"/>
    </location>
</feature>
<feature type="chain" id="PRO_5032498569" evidence="2">
    <location>
        <begin position="21"/>
        <end position="533"/>
    </location>
</feature>
<keyword evidence="2" id="KW-0732">Signal</keyword>
<dbReference type="InterPro" id="IPR023631">
    <property type="entry name" value="Amidase_dom"/>
</dbReference>
<keyword evidence="4" id="KW-0378">Hydrolase</keyword>
<evidence type="ECO:0000313" key="5">
    <source>
        <dbReference type="Proteomes" id="UP000563524"/>
    </source>
</evidence>
<dbReference type="Pfam" id="PF01425">
    <property type="entry name" value="Amidase"/>
    <property type="match status" value="1"/>
</dbReference>
<dbReference type="PANTHER" id="PTHR42678">
    <property type="entry name" value="AMIDASE"/>
    <property type="match status" value="1"/>
</dbReference>
<dbReference type="SUPFAM" id="SSF75304">
    <property type="entry name" value="Amidase signature (AS) enzymes"/>
    <property type="match status" value="1"/>
</dbReference>
<dbReference type="PANTHER" id="PTHR42678:SF34">
    <property type="entry name" value="OS04G0183300 PROTEIN"/>
    <property type="match status" value="1"/>
</dbReference>
<dbReference type="Proteomes" id="UP000563524">
    <property type="component" value="Unassembled WGS sequence"/>
</dbReference>
<feature type="region of interest" description="Disordered" evidence="1">
    <location>
        <begin position="152"/>
        <end position="176"/>
    </location>
</feature>
<evidence type="ECO:0000313" key="4">
    <source>
        <dbReference type="EMBL" id="MBB4659798.1"/>
    </source>
</evidence>
<proteinExistence type="predicted"/>
<name>A0A840I6P9_9PROT</name>
<sequence length="533" mass="55027">MRFMLRALPPALLLSAAALAQQTPDAPQLSAIASGEVPSAEATQFYLRRITERDGTTQAVLALNPNALQEARAADEAEAEAEARDAPLHGVPILIKDNIETKELPTTAGSYALKANAAGRDAPAVAKLRAAGAIVLGKTNLSEWANFRSSDSVSGWSGMGGQTRNPHSLDRTPCGSSSGSGAAVAAGYAAAALGTETNGSVICPANANGIVGFKPTVGLVSRSRVVPISPTQDTIGPMTRSVADAALLLAVMAGSDPADAATAEADAHLPPADLPADALQGLRVGVLRFAEGDDPRVSALFEDALGVLQAQGAELVEIAEWTPPDTLWEDEFLVLQAEFKTALGDYLATTPEAVTTRTLADLIAFNATNEAQELPLFGQDIFETSEATGGMEDAAYKEAVARMLTAVRQNGIEKLLAENEVDILVAPTGAPAFLIDPIAGDQYEGGIGAGWMAAMAGTPHLTVPMGTVQGLPVGVSFLGAKWDDGRVLAAGADYEAASGKMVAPSFRRSAFESDALKEALTRDTDPAAALSSD</sequence>
<keyword evidence="5" id="KW-1185">Reference proteome</keyword>
<dbReference type="NCBIfam" id="NF006006">
    <property type="entry name" value="PRK08137.1"/>
    <property type="match status" value="1"/>
</dbReference>
<reference evidence="4 5" key="1">
    <citation type="submission" date="2020-08" db="EMBL/GenBank/DDBJ databases">
        <title>Genomic Encyclopedia of Type Strains, Phase IV (KMG-IV): sequencing the most valuable type-strain genomes for metagenomic binning, comparative biology and taxonomic classification.</title>
        <authorList>
            <person name="Goeker M."/>
        </authorList>
    </citation>
    <scope>NUCLEOTIDE SEQUENCE [LARGE SCALE GENOMIC DNA]</scope>
    <source>
        <strain evidence="4 5">DSM 102850</strain>
    </source>
</reference>
<protein>
    <submittedName>
        <fullName evidence="4">Amidase</fullName>
        <ecNumber evidence="4">3.5.1.4</ecNumber>
    </submittedName>
</protein>
<comment type="caution">
    <text evidence="4">The sequence shown here is derived from an EMBL/GenBank/DDBJ whole genome shotgun (WGS) entry which is preliminary data.</text>
</comment>
<dbReference type="GO" id="GO:0004040">
    <property type="term" value="F:amidase activity"/>
    <property type="evidence" value="ECO:0007669"/>
    <property type="project" value="UniProtKB-EC"/>
</dbReference>
<feature type="domain" description="Amidase" evidence="3">
    <location>
        <begin position="41"/>
        <end position="488"/>
    </location>
</feature>
<dbReference type="RefSeq" id="WP_183818759.1">
    <property type="nucleotide sequence ID" value="NZ_JACHOB010000005.1"/>
</dbReference>
<evidence type="ECO:0000259" key="3">
    <source>
        <dbReference type="Pfam" id="PF01425"/>
    </source>
</evidence>
<evidence type="ECO:0000256" key="1">
    <source>
        <dbReference type="SAM" id="MobiDB-lite"/>
    </source>
</evidence>
<accession>A0A840I6P9</accession>
<gene>
    <name evidence="4" type="ORF">GGQ59_002339</name>
</gene>
<dbReference type="EC" id="3.5.1.4" evidence="4"/>
<dbReference type="EMBL" id="JACHOB010000005">
    <property type="protein sequence ID" value="MBB4659798.1"/>
    <property type="molecule type" value="Genomic_DNA"/>
</dbReference>
<dbReference type="Gene3D" id="3.90.1300.10">
    <property type="entry name" value="Amidase signature (AS) domain"/>
    <property type="match status" value="1"/>
</dbReference>
<dbReference type="AlphaFoldDB" id="A0A840I6P9"/>
<organism evidence="4 5">
    <name type="scientific">Parvularcula dongshanensis</name>
    <dbReference type="NCBI Taxonomy" id="1173995"/>
    <lineage>
        <taxon>Bacteria</taxon>
        <taxon>Pseudomonadati</taxon>
        <taxon>Pseudomonadota</taxon>
        <taxon>Alphaproteobacteria</taxon>
        <taxon>Parvularculales</taxon>
        <taxon>Parvularculaceae</taxon>
        <taxon>Parvularcula</taxon>
    </lineage>
</organism>